<evidence type="ECO:0000256" key="5">
    <source>
        <dbReference type="ARBA" id="ARBA00022989"/>
    </source>
</evidence>
<proteinExistence type="inferred from homology"/>
<keyword evidence="6 8" id="KW-0472">Membrane</keyword>
<evidence type="ECO:0000259" key="9">
    <source>
        <dbReference type="Pfam" id="PF13813"/>
    </source>
</evidence>
<evidence type="ECO:0000313" key="10">
    <source>
        <dbReference type="EMBL" id="CAD6341452.1"/>
    </source>
</evidence>
<evidence type="ECO:0000256" key="1">
    <source>
        <dbReference type="ARBA" id="ARBA00004141"/>
    </source>
</evidence>
<feature type="transmembrane region" description="Helical" evidence="8">
    <location>
        <begin position="106"/>
        <end position="126"/>
    </location>
</feature>
<feature type="transmembrane region" description="Helical" evidence="8">
    <location>
        <begin position="239"/>
        <end position="261"/>
    </location>
</feature>
<accession>A0A811SID3</accession>
<dbReference type="Pfam" id="PF13813">
    <property type="entry name" value="MBOAT_2"/>
    <property type="match status" value="1"/>
</dbReference>
<organism evidence="10 11">
    <name type="scientific">Miscanthus lutarioriparius</name>
    <dbReference type="NCBI Taxonomy" id="422564"/>
    <lineage>
        <taxon>Eukaryota</taxon>
        <taxon>Viridiplantae</taxon>
        <taxon>Streptophyta</taxon>
        <taxon>Embryophyta</taxon>
        <taxon>Tracheophyta</taxon>
        <taxon>Spermatophyta</taxon>
        <taxon>Magnoliopsida</taxon>
        <taxon>Liliopsida</taxon>
        <taxon>Poales</taxon>
        <taxon>Poaceae</taxon>
        <taxon>PACMAD clade</taxon>
        <taxon>Panicoideae</taxon>
        <taxon>Andropogonodae</taxon>
        <taxon>Andropogoneae</taxon>
        <taxon>Saccharinae</taxon>
        <taxon>Miscanthus</taxon>
    </lineage>
</organism>
<feature type="transmembrane region" description="Helical" evidence="8">
    <location>
        <begin position="35"/>
        <end position="64"/>
    </location>
</feature>
<keyword evidence="7" id="KW-0012">Acyltransferase</keyword>
<dbReference type="InterPro" id="IPR032805">
    <property type="entry name" value="Wax_synthase_dom"/>
</dbReference>
<feature type="transmembrane region" description="Helical" evidence="8">
    <location>
        <begin position="177"/>
        <end position="201"/>
    </location>
</feature>
<keyword evidence="11" id="KW-1185">Reference proteome</keyword>
<keyword evidence="3" id="KW-0808">Transferase</keyword>
<dbReference type="PANTHER" id="PTHR31595:SF33">
    <property type="entry name" value="OS02G0468100 PROTEIN"/>
    <property type="match status" value="1"/>
</dbReference>
<feature type="transmembrane region" description="Helical" evidence="8">
    <location>
        <begin position="76"/>
        <end position="94"/>
    </location>
</feature>
<keyword evidence="4 8" id="KW-0812">Transmembrane</keyword>
<sequence>MHHSVATVPLAVTAAMLYARFAAFSTRPGLCRLFALIPVLALLLVLPFLIPLYGVRGLVAFFLISKDADVIKTKTVLLSSSIKFAITAVIVHHLHHSKERTHPYAAFVLFGVITYCILDSVLPCLAATGRALGMELEPQFNKPYLSASLEDFWGRRWNLMVSAVLRPSVYNPVRARLGVPAGVLATFLVSGLMHEVMAYYLTFRAPTGQVTAFFVLHGASMCAERWCACRWSARPPRVVATPLVVAFVVSTACWLFLPAIFGGGMDDLYLAEAAALASSFRDVGLSGQGS</sequence>
<comment type="subcellular location">
    <subcellularLocation>
        <location evidence="1">Membrane</location>
        <topology evidence="1">Multi-pass membrane protein</topology>
    </subcellularLocation>
</comment>
<dbReference type="AlphaFoldDB" id="A0A811SID3"/>
<evidence type="ECO:0000313" key="11">
    <source>
        <dbReference type="Proteomes" id="UP000604825"/>
    </source>
</evidence>
<name>A0A811SID3_9POAL</name>
<dbReference type="PANTHER" id="PTHR31595">
    <property type="entry name" value="LONG-CHAIN-ALCOHOL O-FATTY-ACYLTRANSFERASE 3-RELATED"/>
    <property type="match status" value="1"/>
</dbReference>
<dbReference type="Proteomes" id="UP000604825">
    <property type="component" value="Unassembled WGS sequence"/>
</dbReference>
<dbReference type="OrthoDB" id="1077582at2759"/>
<reference evidence="10" key="1">
    <citation type="submission" date="2020-10" db="EMBL/GenBank/DDBJ databases">
        <authorList>
            <person name="Han B."/>
            <person name="Lu T."/>
            <person name="Zhao Q."/>
            <person name="Huang X."/>
            <person name="Zhao Y."/>
        </authorList>
    </citation>
    <scope>NUCLEOTIDE SEQUENCE</scope>
</reference>
<evidence type="ECO:0000256" key="3">
    <source>
        <dbReference type="ARBA" id="ARBA00022679"/>
    </source>
</evidence>
<dbReference type="EMBL" id="CAJGYO010000216">
    <property type="protein sequence ID" value="CAD6341452.1"/>
    <property type="molecule type" value="Genomic_DNA"/>
</dbReference>
<feature type="domain" description="Wax synthase" evidence="9">
    <location>
        <begin position="137"/>
        <end position="215"/>
    </location>
</feature>
<evidence type="ECO:0000256" key="7">
    <source>
        <dbReference type="ARBA" id="ARBA00023315"/>
    </source>
</evidence>
<gene>
    <name evidence="10" type="ORF">NCGR_LOCUS65550</name>
</gene>
<keyword evidence="5 8" id="KW-1133">Transmembrane helix</keyword>
<evidence type="ECO:0000256" key="4">
    <source>
        <dbReference type="ARBA" id="ARBA00022692"/>
    </source>
</evidence>
<evidence type="ECO:0000256" key="8">
    <source>
        <dbReference type="SAM" id="Phobius"/>
    </source>
</evidence>
<dbReference type="GO" id="GO:0008374">
    <property type="term" value="F:O-acyltransferase activity"/>
    <property type="evidence" value="ECO:0007669"/>
    <property type="project" value="InterPro"/>
</dbReference>
<evidence type="ECO:0000256" key="6">
    <source>
        <dbReference type="ARBA" id="ARBA00023136"/>
    </source>
</evidence>
<protein>
    <recommendedName>
        <fullName evidence="9">Wax synthase domain-containing protein</fullName>
    </recommendedName>
</protein>
<comment type="caution">
    <text evidence="10">The sequence shown here is derived from an EMBL/GenBank/DDBJ whole genome shotgun (WGS) entry which is preliminary data.</text>
</comment>
<comment type="similarity">
    <text evidence="2">Belongs to the wax synthase family.</text>
</comment>
<dbReference type="InterPro" id="IPR044851">
    <property type="entry name" value="Wax_synthase"/>
</dbReference>
<evidence type="ECO:0000256" key="2">
    <source>
        <dbReference type="ARBA" id="ARBA00007282"/>
    </source>
</evidence>
<dbReference type="GO" id="GO:0016020">
    <property type="term" value="C:membrane"/>
    <property type="evidence" value="ECO:0007669"/>
    <property type="project" value="UniProtKB-SubCell"/>
</dbReference>
<dbReference type="GO" id="GO:0006629">
    <property type="term" value="P:lipid metabolic process"/>
    <property type="evidence" value="ECO:0007669"/>
    <property type="project" value="InterPro"/>
</dbReference>